<name>A0A0R2PFJ6_9ACTN</name>
<gene>
    <name evidence="2" type="ORF">ABR54_00620</name>
</gene>
<feature type="transmembrane region" description="Helical" evidence="1">
    <location>
        <begin position="76"/>
        <end position="93"/>
    </location>
</feature>
<feature type="transmembrane region" description="Helical" evidence="1">
    <location>
        <begin position="20"/>
        <end position="39"/>
    </location>
</feature>
<keyword evidence="1" id="KW-1133">Transmembrane helix</keyword>
<reference evidence="2 3" key="1">
    <citation type="submission" date="2015-10" db="EMBL/GenBank/DDBJ databases">
        <title>Metagenome-Assembled Genomes uncover a global brackish microbiome.</title>
        <authorList>
            <person name="Hugerth L.W."/>
            <person name="Larsson J."/>
            <person name="Alneberg J."/>
            <person name="Lindh M.V."/>
            <person name="Legrand C."/>
            <person name="Pinhassi J."/>
            <person name="Andersson A.F."/>
        </authorList>
    </citation>
    <scope>NUCLEOTIDE SEQUENCE [LARGE SCALE GENOMIC DNA]</scope>
    <source>
        <strain evidence="2">BACL15 MAG-120619-bin91</strain>
    </source>
</reference>
<evidence type="ECO:0000313" key="3">
    <source>
        <dbReference type="Proteomes" id="UP000053274"/>
    </source>
</evidence>
<feature type="transmembrane region" description="Helical" evidence="1">
    <location>
        <begin position="45"/>
        <end position="64"/>
    </location>
</feature>
<keyword evidence="1" id="KW-0812">Transmembrane</keyword>
<dbReference type="AlphaFoldDB" id="A0A0R2PFJ6"/>
<evidence type="ECO:0000313" key="2">
    <source>
        <dbReference type="EMBL" id="KRO36647.1"/>
    </source>
</evidence>
<accession>A0A0R2PFJ6</accession>
<protein>
    <submittedName>
        <fullName evidence="2">Uncharacterized protein</fullName>
    </submittedName>
</protein>
<dbReference type="EMBL" id="LIAM01000002">
    <property type="protein sequence ID" value="KRO36647.1"/>
    <property type="molecule type" value="Genomic_DNA"/>
</dbReference>
<proteinExistence type="predicted"/>
<keyword evidence="1" id="KW-0472">Membrane</keyword>
<sequence length="94" mass="10315">MSSEKKENAEKLDKYWINNYRMGGYLLFACGLINLRYQWGESDVVLRSALIFGPGAAILGATFVSSLVNILARREIKALLAIAGVAIIAFAFSN</sequence>
<dbReference type="Proteomes" id="UP000053274">
    <property type="component" value="Unassembled WGS sequence"/>
</dbReference>
<comment type="caution">
    <text evidence="2">The sequence shown here is derived from an EMBL/GenBank/DDBJ whole genome shotgun (WGS) entry which is preliminary data.</text>
</comment>
<organism evidence="2 3">
    <name type="scientific">Actinobacteria bacterium BACL15 MAG-120619-bin91</name>
    <dbReference type="NCBI Taxonomy" id="1655562"/>
    <lineage>
        <taxon>Bacteria</taxon>
        <taxon>Bacillati</taxon>
        <taxon>Actinomycetota</taxon>
        <taxon>Actinomycetes</taxon>
        <taxon>Actinomycetes incertae sedis</taxon>
        <taxon>ac1 cluster</taxon>
    </lineage>
</organism>
<evidence type="ECO:0000256" key="1">
    <source>
        <dbReference type="SAM" id="Phobius"/>
    </source>
</evidence>